<keyword evidence="2" id="KW-0472">Membrane</keyword>
<proteinExistence type="predicted"/>
<keyword evidence="5" id="KW-1185">Reference proteome</keyword>
<evidence type="ECO:0000313" key="4">
    <source>
        <dbReference type="EMBL" id="CAH0686861.1"/>
    </source>
</evidence>
<organism evidence="4 5">
    <name type="scientific">Chilo suppressalis</name>
    <name type="common">Asiatic rice borer moth</name>
    <dbReference type="NCBI Taxonomy" id="168631"/>
    <lineage>
        <taxon>Eukaryota</taxon>
        <taxon>Metazoa</taxon>
        <taxon>Ecdysozoa</taxon>
        <taxon>Arthropoda</taxon>
        <taxon>Hexapoda</taxon>
        <taxon>Insecta</taxon>
        <taxon>Pterygota</taxon>
        <taxon>Neoptera</taxon>
        <taxon>Endopterygota</taxon>
        <taxon>Lepidoptera</taxon>
        <taxon>Glossata</taxon>
        <taxon>Ditrysia</taxon>
        <taxon>Pyraloidea</taxon>
        <taxon>Crambidae</taxon>
        <taxon>Crambinae</taxon>
        <taxon>Chilo</taxon>
    </lineage>
</organism>
<feature type="chain" id="PRO_5045079959" description="CUB domain-containing protein" evidence="3">
    <location>
        <begin position="18"/>
        <end position="805"/>
    </location>
</feature>
<dbReference type="Proteomes" id="UP001153292">
    <property type="component" value="Chromosome 23"/>
</dbReference>
<feature type="compositionally biased region" description="Acidic residues" evidence="1">
    <location>
        <begin position="85"/>
        <end position="94"/>
    </location>
</feature>
<feature type="region of interest" description="Disordered" evidence="1">
    <location>
        <begin position="33"/>
        <end position="177"/>
    </location>
</feature>
<name>A0ABN8EFH8_CHISP</name>
<dbReference type="EMBL" id="OU963916">
    <property type="protein sequence ID" value="CAH0686861.1"/>
    <property type="molecule type" value="Genomic_DNA"/>
</dbReference>
<keyword evidence="2" id="KW-1133">Transmembrane helix</keyword>
<feature type="compositionally biased region" description="Basic and acidic residues" evidence="1">
    <location>
        <begin position="161"/>
        <end position="177"/>
    </location>
</feature>
<feature type="compositionally biased region" description="Basic and acidic residues" evidence="1">
    <location>
        <begin position="267"/>
        <end position="283"/>
    </location>
</feature>
<reference evidence="4" key="1">
    <citation type="submission" date="2021-12" db="EMBL/GenBank/DDBJ databases">
        <authorList>
            <person name="King R."/>
        </authorList>
    </citation>
    <scope>NUCLEOTIDE SEQUENCE</scope>
</reference>
<protein>
    <recommendedName>
        <fullName evidence="6">CUB domain-containing protein</fullName>
    </recommendedName>
</protein>
<feature type="transmembrane region" description="Helical" evidence="2">
    <location>
        <begin position="684"/>
        <end position="707"/>
    </location>
</feature>
<feature type="compositionally biased region" description="Basic and acidic residues" evidence="1">
    <location>
        <begin position="110"/>
        <end position="123"/>
    </location>
</feature>
<keyword evidence="3" id="KW-0732">Signal</keyword>
<feature type="region of interest" description="Disordered" evidence="1">
    <location>
        <begin position="245"/>
        <end position="337"/>
    </location>
</feature>
<keyword evidence="2" id="KW-0812">Transmembrane</keyword>
<gene>
    <name evidence="4" type="ORF">CHILSU_LOCUS6560</name>
</gene>
<accession>A0ABN8EFH8</accession>
<evidence type="ECO:0000256" key="2">
    <source>
        <dbReference type="SAM" id="Phobius"/>
    </source>
</evidence>
<evidence type="ECO:0000256" key="1">
    <source>
        <dbReference type="SAM" id="MobiDB-lite"/>
    </source>
</evidence>
<dbReference type="InterPro" id="IPR035914">
    <property type="entry name" value="Sperma_CUB_dom_sf"/>
</dbReference>
<dbReference type="SUPFAM" id="SSF49854">
    <property type="entry name" value="Spermadhesin, CUB domain"/>
    <property type="match status" value="1"/>
</dbReference>
<feature type="signal peptide" evidence="3">
    <location>
        <begin position="1"/>
        <end position="17"/>
    </location>
</feature>
<sequence>MAKLWIVVLLCAALANASQMQYDSNELMDYSYDDYINPNEKPREQLEESDKVENVENIDGIDKEGNLGEDEKAASDELKDSAEFASDEEKDYYDDLFGKDDQNDDLPFDDAPKEKSFDVDKNIEGLPLPPIADIDEQKSILNETKPFLGKEEQSDIAGDDVDSKNEGKSETTRTIQDETKDELELANPEPDFGDILDEDTVNKVYEDLNEDLVKLIETWKKLTTQSEINADDSLSPDDILEYEEKYGRPYKEGVVLSQRDNYYDDENPIHETNDQSDATKEKSTQTTQSDMENNKKENIQNDEQISNNSEEKESDDIEKEVDTGRSLPDSLKDNIDTDYDNISENMNTGKIQDESIAEKQGPQMYLNNAEKELVTETVNDVKTMDVSDLSPDQYHQLMEQFKILHNEELTVDSSNVAVIHVPLSLDEPVVVTSPNYPENYPTNNIIDWLFEGDGVGIELNVTDLAVNGVRGDYLLVKPGGVDESGIDGLLFSYRLNEPRRYRFLDVDRMFVRFVANSGFQFFRGFQFSVKMVAPPVAMEEEPLPEPEPELPQPVETHTIVVGGMPPSDFIRIKDDFRSVLADMATLYINSNGVEPGLNTTSEVTQITGVAVCNINWPNFMNCSQVTFAVPLVYEDQADDDEPRLSVAELRTMWDMYYNIDPFAARLRRMGVTEFASPDDSSVQAVWMVISVGVVLLTAILGIVLWRYSCVDTYTRMPEPSFRDSGYDEKRGLDLYPTPHQTLPPLYESDYKWSDGQYDNTARVDMGGYTNRNFTRDELSDIETDEDVISTRDRKIVIKPRDGYEA</sequence>
<evidence type="ECO:0000313" key="5">
    <source>
        <dbReference type="Proteomes" id="UP001153292"/>
    </source>
</evidence>
<evidence type="ECO:0008006" key="6">
    <source>
        <dbReference type="Google" id="ProtNLM"/>
    </source>
</evidence>
<evidence type="ECO:0000256" key="3">
    <source>
        <dbReference type="SAM" id="SignalP"/>
    </source>
</evidence>
<feature type="compositionally biased region" description="Basic and acidic residues" evidence="1">
    <location>
        <begin position="40"/>
        <end position="82"/>
    </location>
</feature>
<dbReference type="Gene3D" id="2.60.120.290">
    <property type="entry name" value="Spermadhesin, CUB domain"/>
    <property type="match status" value="1"/>
</dbReference>